<dbReference type="NCBIfam" id="TIGR02406">
    <property type="entry name" value="ectoine_EctA"/>
    <property type="match status" value="1"/>
</dbReference>
<dbReference type="EMBL" id="JANRHA010000001">
    <property type="protein sequence ID" value="MDG3013245.1"/>
    <property type="molecule type" value="Genomic_DNA"/>
</dbReference>
<dbReference type="SUPFAM" id="SSF55729">
    <property type="entry name" value="Acyl-CoA N-acyltransferases (Nat)"/>
    <property type="match status" value="1"/>
</dbReference>
<dbReference type="Proteomes" id="UP001152755">
    <property type="component" value="Unassembled WGS sequence"/>
</dbReference>
<evidence type="ECO:0000256" key="6">
    <source>
        <dbReference type="ARBA" id="ARBA00022679"/>
    </source>
</evidence>
<dbReference type="RefSeq" id="WP_277831168.1">
    <property type="nucleotide sequence ID" value="NZ_JAAIVF010000001.1"/>
</dbReference>
<accession>A0A9X4LVW7</accession>
<dbReference type="AlphaFoldDB" id="A0A9X4LVW7"/>
<dbReference type="PROSITE" id="PS51186">
    <property type="entry name" value="GNAT"/>
    <property type="match status" value="1"/>
</dbReference>
<comment type="catalytic activity">
    <reaction evidence="8 9">
        <text>L-2,4-diaminobutanoate + acetyl-CoA = (2S)-4-acetamido-2-aminobutanoate + CoA + H(+)</text>
        <dbReference type="Rhea" id="RHEA:16901"/>
        <dbReference type="ChEBI" id="CHEBI:15378"/>
        <dbReference type="ChEBI" id="CHEBI:57287"/>
        <dbReference type="ChEBI" id="CHEBI:57288"/>
        <dbReference type="ChEBI" id="CHEBI:58761"/>
        <dbReference type="ChEBI" id="CHEBI:58929"/>
        <dbReference type="EC" id="2.3.1.178"/>
    </reaction>
</comment>
<protein>
    <recommendedName>
        <fullName evidence="5 9">L-2,4-diaminobutyric acid acetyltransferase</fullName>
        <shortName evidence="9">DABA acetyltransferase</shortName>
        <ecNumber evidence="4 9">2.3.1.178</ecNumber>
    </recommendedName>
</protein>
<evidence type="ECO:0000256" key="3">
    <source>
        <dbReference type="ARBA" id="ARBA00010712"/>
    </source>
</evidence>
<proteinExistence type="inferred from homology"/>
<dbReference type="Pfam" id="PF00583">
    <property type="entry name" value="Acetyltransf_1"/>
    <property type="match status" value="1"/>
</dbReference>
<evidence type="ECO:0000313" key="13">
    <source>
        <dbReference type="Proteomes" id="UP001152755"/>
    </source>
</evidence>
<dbReference type="InterPro" id="IPR012772">
    <property type="entry name" value="Ectoine_EctA"/>
</dbReference>
<evidence type="ECO:0000259" key="11">
    <source>
        <dbReference type="PROSITE" id="PS51186"/>
    </source>
</evidence>
<evidence type="ECO:0000256" key="5">
    <source>
        <dbReference type="ARBA" id="ARBA00017935"/>
    </source>
</evidence>
<reference evidence="12" key="1">
    <citation type="submission" date="2022-08" db="EMBL/GenBank/DDBJ databases">
        <title>Genome analysis of Corynebacteriales strain.</title>
        <authorList>
            <person name="Lee S.D."/>
        </authorList>
    </citation>
    <scope>NUCLEOTIDE SEQUENCE</scope>
    <source>
        <strain evidence="12">D3-21</strain>
    </source>
</reference>
<dbReference type="EC" id="2.3.1.178" evidence="4 9"/>
<dbReference type="InterPro" id="IPR016181">
    <property type="entry name" value="Acyl_CoA_acyltransferase"/>
</dbReference>
<keyword evidence="7 9" id="KW-0012">Acyltransferase</keyword>
<name>A0A9X4LVW7_9ACTN</name>
<dbReference type="GO" id="GO:0019491">
    <property type="term" value="P:ectoine biosynthetic process"/>
    <property type="evidence" value="ECO:0007669"/>
    <property type="project" value="InterPro"/>
</dbReference>
<dbReference type="CDD" id="cd04301">
    <property type="entry name" value="NAT_SF"/>
    <property type="match status" value="1"/>
</dbReference>
<evidence type="ECO:0000256" key="1">
    <source>
        <dbReference type="ARBA" id="ARBA00003741"/>
    </source>
</evidence>
<dbReference type="GO" id="GO:0033816">
    <property type="term" value="F:diaminobutyrate acetyltransferase activity"/>
    <property type="evidence" value="ECO:0007669"/>
    <property type="project" value="UniProtKB-EC"/>
</dbReference>
<comment type="similarity">
    <text evidence="3 9">Belongs to the acetyltransferase family. EctA subfamily.</text>
</comment>
<comment type="function">
    <text evidence="1 9">Catalyzes the acetylation of L-2,4-diaminobutyrate (DABA) to gamma-N-acetyl-alpha,gamma-diaminobutyric acid (ADABA) with acetyl coenzyme A.</text>
</comment>
<evidence type="ECO:0000256" key="4">
    <source>
        <dbReference type="ARBA" id="ARBA00012355"/>
    </source>
</evidence>
<organism evidence="12 13">
    <name type="scientific">Speluncibacter jeojiensis</name>
    <dbReference type="NCBI Taxonomy" id="2710754"/>
    <lineage>
        <taxon>Bacteria</taxon>
        <taxon>Bacillati</taxon>
        <taxon>Actinomycetota</taxon>
        <taxon>Actinomycetes</taxon>
        <taxon>Mycobacteriales</taxon>
        <taxon>Speluncibacteraceae</taxon>
        <taxon>Speluncibacter</taxon>
    </lineage>
</organism>
<evidence type="ECO:0000256" key="2">
    <source>
        <dbReference type="ARBA" id="ARBA00004978"/>
    </source>
</evidence>
<dbReference type="InterPro" id="IPR000182">
    <property type="entry name" value="GNAT_dom"/>
</dbReference>
<gene>
    <name evidence="9 12" type="primary">ectA</name>
    <name evidence="12" type="ORF">NVS88_01590</name>
</gene>
<keyword evidence="13" id="KW-1185">Reference proteome</keyword>
<evidence type="ECO:0000256" key="8">
    <source>
        <dbReference type="ARBA" id="ARBA00048924"/>
    </source>
</evidence>
<evidence type="ECO:0000313" key="12">
    <source>
        <dbReference type="EMBL" id="MDG3013245.1"/>
    </source>
</evidence>
<comment type="caution">
    <text evidence="12">The sequence shown here is derived from an EMBL/GenBank/DDBJ whole genome shotgun (WGS) entry which is preliminary data.</text>
</comment>
<feature type="compositionally biased region" description="Polar residues" evidence="10">
    <location>
        <begin position="8"/>
        <end position="22"/>
    </location>
</feature>
<dbReference type="Gene3D" id="3.40.630.30">
    <property type="match status" value="1"/>
</dbReference>
<comment type="pathway">
    <text evidence="2 9">Amine and polyamine biosynthesis; ectoine biosynthesis; L-ectoine from L-aspartate 4-semialdehyde: step 2/3.</text>
</comment>
<evidence type="ECO:0000256" key="7">
    <source>
        <dbReference type="ARBA" id="ARBA00023315"/>
    </source>
</evidence>
<evidence type="ECO:0000256" key="9">
    <source>
        <dbReference type="RuleBase" id="RU365045"/>
    </source>
</evidence>
<feature type="region of interest" description="Disordered" evidence="10">
    <location>
        <begin position="1"/>
        <end position="31"/>
    </location>
</feature>
<keyword evidence="6 9" id="KW-0808">Transferase</keyword>
<feature type="domain" description="N-acetyltransferase" evidence="11">
    <location>
        <begin position="33"/>
        <end position="186"/>
    </location>
</feature>
<sequence>MRPDNESAIPSTVPDTVHTAETPSRRAETGPLTELRSPGISDGVRMWEIARDSRVLDLNSSYAYVLWCRDFAATSIVAEVDGRVGGFATAFVRPRVPDTLFLWQIAVDEQLRGQRLAAAMLNELLDRVADRGITRLETTISPDNPASQALFTGVARHRGVPITRQPLFTAEDFPPGHEPEELYTVGAPRA</sequence>
<evidence type="ECO:0000256" key="10">
    <source>
        <dbReference type="SAM" id="MobiDB-lite"/>
    </source>
</evidence>